<dbReference type="InterPro" id="IPR010288">
    <property type="entry name" value="EcsB_ABC"/>
</dbReference>
<dbReference type="AlphaFoldDB" id="A0A1S2LI16"/>
<keyword evidence="1" id="KW-0812">Transmembrane</keyword>
<evidence type="ECO:0000256" key="1">
    <source>
        <dbReference type="SAM" id="Phobius"/>
    </source>
</evidence>
<reference evidence="2 3" key="1">
    <citation type="submission" date="2016-10" db="EMBL/GenBank/DDBJ databases">
        <title>Draft genome sequences of four alkaliphilic bacteria belonging to the Anaerobacillus genus.</title>
        <authorList>
            <person name="Bassil N.M."/>
            <person name="Lloyd J.R."/>
        </authorList>
    </citation>
    <scope>NUCLEOTIDE SEQUENCE [LARGE SCALE GENOMIC DNA]</scope>
    <source>
        <strain evidence="2 3">DSM 15340</strain>
    </source>
</reference>
<keyword evidence="1" id="KW-0472">Membrane</keyword>
<evidence type="ECO:0000313" key="2">
    <source>
        <dbReference type="EMBL" id="OIJ11870.1"/>
    </source>
</evidence>
<dbReference type="EMBL" id="MLQQ01000025">
    <property type="protein sequence ID" value="OIJ11870.1"/>
    <property type="molecule type" value="Genomic_DNA"/>
</dbReference>
<feature type="transmembrane region" description="Helical" evidence="1">
    <location>
        <begin position="52"/>
        <end position="71"/>
    </location>
</feature>
<feature type="transmembrane region" description="Helical" evidence="1">
    <location>
        <begin position="103"/>
        <end position="121"/>
    </location>
</feature>
<feature type="transmembrane region" description="Helical" evidence="1">
    <location>
        <begin position="354"/>
        <end position="374"/>
    </location>
</feature>
<feature type="transmembrane region" description="Helical" evidence="1">
    <location>
        <begin position="21"/>
        <end position="46"/>
    </location>
</feature>
<gene>
    <name evidence="2" type="ORF">BKP35_11260</name>
</gene>
<feature type="transmembrane region" description="Helical" evidence="1">
    <location>
        <begin position="133"/>
        <end position="153"/>
    </location>
</feature>
<evidence type="ECO:0008006" key="4">
    <source>
        <dbReference type="Google" id="ProtNLM"/>
    </source>
</evidence>
<sequence length="404" mass="46974">MNSVEELWSKRIKDYWNMAIRYLRLIGNSGFLFTIYLAIIVGSYYYAELLRWLPENFPAALLLAVITALLLTKSPVRTFVKEGDLVFLSPVEGKLANYFRSSFYYSLVMQGFVIVLIIVLFTPLYRHFIVDDAHSLLFIIVVLLLSKGWNLLSQFEEGRLLFSSTRTTHKFARFIVNIALTYLLFVGASIYFIIAVIVIKSLLLIFYYQPIKKQHSLKWEHLIEVEERMVMTFYRIANMFTDVPKLRTKVKSRKILSAIPNLLSLNQSSTFSYLYLKSFIRANDYFGIYSRLMIIGVVLLFYVQIDFGKLFVALLIIYMSALQLSTLSKHHDLKLWIDLYPIDQKMRRDSFSKIVFGLLLIKTIVFAVATWVATVHFVETALVLLAGIVMSYAYSYFLLHKRIS</sequence>
<feature type="transmembrane region" description="Helical" evidence="1">
    <location>
        <begin position="288"/>
        <end position="305"/>
    </location>
</feature>
<keyword evidence="3" id="KW-1185">Reference proteome</keyword>
<dbReference type="Pfam" id="PF05975">
    <property type="entry name" value="EcsB"/>
    <property type="match status" value="1"/>
</dbReference>
<proteinExistence type="predicted"/>
<feature type="transmembrane region" description="Helical" evidence="1">
    <location>
        <begin position="174"/>
        <end position="207"/>
    </location>
</feature>
<feature type="transmembrane region" description="Helical" evidence="1">
    <location>
        <begin position="380"/>
        <end position="399"/>
    </location>
</feature>
<evidence type="ECO:0000313" key="3">
    <source>
        <dbReference type="Proteomes" id="UP000180098"/>
    </source>
</evidence>
<dbReference type="PIRSF" id="PIRSF037259">
    <property type="entry name" value="EcsB_ABC"/>
    <property type="match status" value="1"/>
</dbReference>
<name>A0A1S2LI16_9BACI</name>
<comment type="caution">
    <text evidence="2">The sequence shown here is derived from an EMBL/GenBank/DDBJ whole genome shotgun (WGS) entry which is preliminary data.</text>
</comment>
<keyword evidence="1" id="KW-1133">Transmembrane helix</keyword>
<accession>A0A1S2LI16</accession>
<dbReference type="Proteomes" id="UP000180098">
    <property type="component" value="Unassembled WGS sequence"/>
</dbReference>
<protein>
    <recommendedName>
        <fullName evidence="4">ABC transporter permease</fullName>
    </recommendedName>
</protein>
<dbReference type="RefSeq" id="WP_071313448.1">
    <property type="nucleotide sequence ID" value="NZ_MLQQ01000025.1"/>
</dbReference>
<dbReference type="GO" id="GO:0016020">
    <property type="term" value="C:membrane"/>
    <property type="evidence" value="ECO:0007669"/>
    <property type="project" value="InterPro"/>
</dbReference>
<organism evidence="2 3">
    <name type="scientific">Anaerobacillus arseniciselenatis</name>
    <dbReference type="NCBI Taxonomy" id="85682"/>
    <lineage>
        <taxon>Bacteria</taxon>
        <taxon>Bacillati</taxon>
        <taxon>Bacillota</taxon>
        <taxon>Bacilli</taxon>
        <taxon>Bacillales</taxon>
        <taxon>Bacillaceae</taxon>
        <taxon>Anaerobacillus</taxon>
    </lineage>
</organism>